<dbReference type="InterPro" id="IPR037069">
    <property type="entry name" value="AcylCoA_DH/ox_N_sf"/>
</dbReference>
<evidence type="ECO:0000259" key="7">
    <source>
        <dbReference type="Pfam" id="PF00441"/>
    </source>
</evidence>
<dbReference type="Pfam" id="PF00441">
    <property type="entry name" value="Acyl-CoA_dh_1"/>
    <property type="match status" value="1"/>
</dbReference>
<dbReference type="SUPFAM" id="SSF47203">
    <property type="entry name" value="Acyl-CoA dehydrogenase C-terminal domain-like"/>
    <property type="match status" value="1"/>
</dbReference>
<dbReference type="CDD" id="cd00567">
    <property type="entry name" value="ACAD"/>
    <property type="match status" value="1"/>
</dbReference>
<reference evidence="10 11" key="1">
    <citation type="submission" date="2023-03" db="EMBL/GenBank/DDBJ databases">
        <title>Complete genome sequences of several Auritidibacter ignavus strains isolated from ear infections.</title>
        <authorList>
            <person name="Baehr T."/>
            <person name="Baumhoegger A.M."/>
        </authorList>
    </citation>
    <scope>NUCLEOTIDE SEQUENCE [LARGE SCALE GENOMIC DNA]</scope>
    <source>
        <strain evidence="10 11">BABAE-6</strain>
    </source>
</reference>
<evidence type="ECO:0000259" key="8">
    <source>
        <dbReference type="Pfam" id="PF02770"/>
    </source>
</evidence>
<keyword evidence="5 6" id="KW-0560">Oxidoreductase</keyword>
<accession>A0AAJ6AM39</accession>
<evidence type="ECO:0000256" key="5">
    <source>
        <dbReference type="ARBA" id="ARBA00023002"/>
    </source>
</evidence>
<dbReference type="InterPro" id="IPR006091">
    <property type="entry name" value="Acyl-CoA_Oxase/DH_mid-dom"/>
</dbReference>
<sequence>MSTILTDDPWLGFLDHLRKYAPTAPPSQKAGFPTELWNAAATSGLFRTLATEGIGSTGMSAAINRVRELGRTSPDRGLTFSAVTQLASTIYCLRAFAERQLRDRYLPAAESGTTIGGHAITEAEAGSDVMSTTSTAILQGDYYVLNGTKRFITNAPIASTLVIYAKTIEDGVDKGLSAFLVETGWPGVDTSQPMPTAGLSTSPIGEVALEDVRVPAVNRVGHTGAGLLILDQVMKREILLAFAGNIGEMEQLVSRSVQYVNDREQFGRSIGSNQLVADRIVQTQIAIELGGALLESIAERLDGFEDLTVPIAAAKVFISEANVDSAINAIRVHGGNGYLTTSPLASNLLDAIPGAIYSGSNDLLRTKIATMLGVNS</sequence>
<dbReference type="Gene3D" id="2.40.110.10">
    <property type="entry name" value="Butyryl-CoA Dehydrogenase, subunit A, domain 2"/>
    <property type="match status" value="1"/>
</dbReference>
<dbReference type="Proteomes" id="UP001224674">
    <property type="component" value="Chromosome"/>
</dbReference>
<evidence type="ECO:0000313" key="10">
    <source>
        <dbReference type="EMBL" id="WGH92486.1"/>
    </source>
</evidence>
<dbReference type="Gene3D" id="1.10.540.10">
    <property type="entry name" value="Acyl-CoA dehydrogenase/oxidase, N-terminal domain"/>
    <property type="match status" value="1"/>
</dbReference>
<dbReference type="PROSITE" id="PS00072">
    <property type="entry name" value="ACYL_COA_DH_1"/>
    <property type="match status" value="1"/>
</dbReference>
<dbReference type="InterPro" id="IPR006089">
    <property type="entry name" value="Acyl-CoA_DH_CS"/>
</dbReference>
<dbReference type="InterPro" id="IPR013786">
    <property type="entry name" value="AcylCoA_DH/ox_N"/>
</dbReference>
<keyword evidence="3 6" id="KW-0285">Flavoprotein</keyword>
<dbReference type="InterPro" id="IPR036250">
    <property type="entry name" value="AcylCo_DH-like_C"/>
</dbReference>
<dbReference type="GO" id="GO:0003995">
    <property type="term" value="F:acyl-CoA dehydrogenase activity"/>
    <property type="evidence" value="ECO:0007669"/>
    <property type="project" value="InterPro"/>
</dbReference>
<dbReference type="InterPro" id="IPR009100">
    <property type="entry name" value="AcylCoA_DH/oxidase_NM_dom_sf"/>
</dbReference>
<dbReference type="SUPFAM" id="SSF56645">
    <property type="entry name" value="Acyl-CoA dehydrogenase NM domain-like"/>
    <property type="match status" value="1"/>
</dbReference>
<feature type="domain" description="Acyl-CoA oxidase/dehydrogenase middle" evidence="8">
    <location>
        <begin position="119"/>
        <end position="212"/>
    </location>
</feature>
<dbReference type="EMBL" id="CP122566">
    <property type="protein sequence ID" value="WGH92486.1"/>
    <property type="molecule type" value="Genomic_DNA"/>
</dbReference>
<evidence type="ECO:0000256" key="4">
    <source>
        <dbReference type="ARBA" id="ARBA00022827"/>
    </source>
</evidence>
<dbReference type="GO" id="GO:0050660">
    <property type="term" value="F:flavin adenine dinucleotide binding"/>
    <property type="evidence" value="ECO:0007669"/>
    <property type="project" value="InterPro"/>
</dbReference>
<evidence type="ECO:0000256" key="1">
    <source>
        <dbReference type="ARBA" id="ARBA00001974"/>
    </source>
</evidence>
<evidence type="ECO:0000256" key="6">
    <source>
        <dbReference type="RuleBase" id="RU362125"/>
    </source>
</evidence>
<protein>
    <submittedName>
        <fullName evidence="10">Acyl-CoA dehydrogenase family protein</fullName>
    </submittedName>
</protein>
<dbReference type="AlphaFoldDB" id="A0AAJ6AM39"/>
<proteinExistence type="inferred from homology"/>
<dbReference type="InterPro" id="IPR046373">
    <property type="entry name" value="Acyl-CoA_Oxase/DH_mid-dom_sf"/>
</dbReference>
<feature type="domain" description="Acyl-CoA dehydrogenase/oxidase C-terminal" evidence="7">
    <location>
        <begin position="226"/>
        <end position="370"/>
    </location>
</feature>
<dbReference type="RefSeq" id="WP_110100944.1">
    <property type="nucleotide sequence ID" value="NZ_CP122561.1"/>
</dbReference>
<evidence type="ECO:0000313" key="11">
    <source>
        <dbReference type="Proteomes" id="UP001224674"/>
    </source>
</evidence>
<feature type="domain" description="Acyl-CoA dehydrogenase/oxidase N-terminal" evidence="9">
    <location>
        <begin position="22"/>
        <end position="112"/>
    </location>
</feature>
<organism evidence="10 11">
    <name type="scientific">Auritidibacter ignavus</name>
    <dbReference type="NCBI Taxonomy" id="678932"/>
    <lineage>
        <taxon>Bacteria</taxon>
        <taxon>Bacillati</taxon>
        <taxon>Actinomycetota</taxon>
        <taxon>Actinomycetes</taxon>
        <taxon>Micrococcales</taxon>
        <taxon>Micrococcaceae</taxon>
        <taxon>Auritidibacter</taxon>
    </lineage>
</organism>
<gene>
    <name evidence="10" type="ORF">QDX21_09180</name>
</gene>
<comment type="similarity">
    <text evidence="2 6">Belongs to the acyl-CoA dehydrogenase family.</text>
</comment>
<dbReference type="Pfam" id="PF02771">
    <property type="entry name" value="Acyl-CoA_dh_N"/>
    <property type="match status" value="1"/>
</dbReference>
<comment type="cofactor">
    <cofactor evidence="1 6">
        <name>FAD</name>
        <dbReference type="ChEBI" id="CHEBI:57692"/>
    </cofactor>
</comment>
<name>A0AAJ6AM39_9MICC</name>
<keyword evidence="11" id="KW-1185">Reference proteome</keyword>
<evidence type="ECO:0000256" key="2">
    <source>
        <dbReference type="ARBA" id="ARBA00009347"/>
    </source>
</evidence>
<dbReference type="Pfam" id="PF02770">
    <property type="entry name" value="Acyl-CoA_dh_M"/>
    <property type="match status" value="1"/>
</dbReference>
<keyword evidence="4 6" id="KW-0274">FAD</keyword>
<dbReference type="Gene3D" id="1.20.140.10">
    <property type="entry name" value="Butyryl-CoA Dehydrogenase, subunit A, domain 3"/>
    <property type="match status" value="1"/>
</dbReference>
<dbReference type="PANTHER" id="PTHR43884">
    <property type="entry name" value="ACYL-COA DEHYDROGENASE"/>
    <property type="match status" value="1"/>
</dbReference>
<dbReference type="InterPro" id="IPR009075">
    <property type="entry name" value="AcylCo_DH/oxidase_C"/>
</dbReference>
<dbReference type="PANTHER" id="PTHR43884:SF20">
    <property type="entry name" value="ACYL-COA DEHYDROGENASE FADE28"/>
    <property type="match status" value="1"/>
</dbReference>
<evidence type="ECO:0000259" key="9">
    <source>
        <dbReference type="Pfam" id="PF02771"/>
    </source>
</evidence>
<evidence type="ECO:0000256" key="3">
    <source>
        <dbReference type="ARBA" id="ARBA00022630"/>
    </source>
</evidence>